<keyword evidence="4 7" id="KW-0288">FMN</keyword>
<dbReference type="SUPFAM" id="SSF51679">
    <property type="entry name" value="Bacterial luciferase-like"/>
    <property type="match status" value="1"/>
</dbReference>
<protein>
    <recommendedName>
        <fullName evidence="2 7">Alkanesulfonate monooxygenase</fullName>
        <ecNumber evidence="2 7">1.14.14.5</ecNumber>
    </recommendedName>
    <alternativeName>
        <fullName evidence="7">FMNH2-dependent aliphatic sulfonate monooxygenase</fullName>
    </alternativeName>
</protein>
<dbReference type="GO" id="GO:0008726">
    <property type="term" value="F:alkanesulfonate monooxygenase activity"/>
    <property type="evidence" value="ECO:0007669"/>
    <property type="project" value="UniProtKB-UniRule"/>
</dbReference>
<organism evidence="9 10">
    <name type="scientific">Pseudanabaena catenata USMAC16</name>
    <dbReference type="NCBI Taxonomy" id="1855837"/>
    <lineage>
        <taxon>Bacteria</taxon>
        <taxon>Bacillati</taxon>
        <taxon>Cyanobacteriota</taxon>
        <taxon>Cyanophyceae</taxon>
        <taxon>Pseudanabaenales</taxon>
        <taxon>Pseudanabaenaceae</taxon>
        <taxon>Pseudanabaena</taxon>
    </lineage>
</organism>
<evidence type="ECO:0000259" key="8">
    <source>
        <dbReference type="Pfam" id="PF00296"/>
    </source>
</evidence>
<keyword evidence="5 7" id="KW-0560">Oxidoreductase</keyword>
<evidence type="ECO:0000313" key="9">
    <source>
        <dbReference type="EMBL" id="MDG3495845.1"/>
    </source>
</evidence>
<evidence type="ECO:0000256" key="5">
    <source>
        <dbReference type="ARBA" id="ARBA00023002"/>
    </source>
</evidence>
<dbReference type="InterPro" id="IPR019911">
    <property type="entry name" value="Alkanesulphonate_mOase_FMN-dep"/>
</dbReference>
<comment type="caution">
    <text evidence="9">The sequence shown here is derived from an EMBL/GenBank/DDBJ whole genome shotgun (WGS) entry which is preliminary data.</text>
</comment>
<evidence type="ECO:0000256" key="2">
    <source>
        <dbReference type="ARBA" id="ARBA00012113"/>
    </source>
</evidence>
<dbReference type="HAMAP" id="MF_01229">
    <property type="entry name" value="Alkanesulf_monooxygen"/>
    <property type="match status" value="1"/>
</dbReference>
<dbReference type="GO" id="GO:0046306">
    <property type="term" value="P:alkanesulfonate catabolic process"/>
    <property type="evidence" value="ECO:0007669"/>
    <property type="project" value="TreeGrafter"/>
</dbReference>
<dbReference type="Gene3D" id="3.20.20.30">
    <property type="entry name" value="Luciferase-like domain"/>
    <property type="match status" value="1"/>
</dbReference>
<dbReference type="CDD" id="cd01094">
    <property type="entry name" value="Alkanesulfonate_monoxygenase"/>
    <property type="match status" value="1"/>
</dbReference>
<dbReference type="NCBIfam" id="TIGR03565">
    <property type="entry name" value="alk_sulf_monoox"/>
    <property type="match status" value="1"/>
</dbReference>
<comment type="function">
    <text evidence="7">Catalyzes the desulfonation of aliphatic sulfonates.</text>
</comment>
<dbReference type="RefSeq" id="WP_009627988.1">
    <property type="nucleotide sequence ID" value="NZ_VBTY01000130.1"/>
</dbReference>
<keyword evidence="6 7" id="KW-0503">Monooxygenase</keyword>
<keyword evidence="3 7" id="KW-0285">Flavoprotein</keyword>
<evidence type="ECO:0000256" key="7">
    <source>
        <dbReference type="HAMAP-Rule" id="MF_01229"/>
    </source>
</evidence>
<dbReference type="AlphaFoldDB" id="A0A9X4MCG1"/>
<comment type="catalytic activity">
    <reaction evidence="7">
        <text>an alkanesulfonate + FMNH2 + O2 = an aldehyde + FMN + sulfite + H2O + 2 H(+)</text>
        <dbReference type="Rhea" id="RHEA:23064"/>
        <dbReference type="ChEBI" id="CHEBI:15377"/>
        <dbReference type="ChEBI" id="CHEBI:15378"/>
        <dbReference type="ChEBI" id="CHEBI:15379"/>
        <dbReference type="ChEBI" id="CHEBI:17359"/>
        <dbReference type="ChEBI" id="CHEBI:17478"/>
        <dbReference type="ChEBI" id="CHEBI:57618"/>
        <dbReference type="ChEBI" id="CHEBI:58210"/>
        <dbReference type="ChEBI" id="CHEBI:134249"/>
        <dbReference type="EC" id="1.14.14.5"/>
    </reaction>
</comment>
<evidence type="ECO:0000256" key="4">
    <source>
        <dbReference type="ARBA" id="ARBA00022643"/>
    </source>
</evidence>
<gene>
    <name evidence="7 9" type="primary">ssuD</name>
    <name evidence="9" type="ORF">FEV09_14945</name>
</gene>
<evidence type="ECO:0000256" key="6">
    <source>
        <dbReference type="ARBA" id="ARBA00023033"/>
    </source>
</evidence>
<dbReference type="PANTHER" id="PTHR42847">
    <property type="entry name" value="ALKANESULFONATE MONOOXYGENASE"/>
    <property type="match status" value="1"/>
</dbReference>
<dbReference type="InterPro" id="IPR011251">
    <property type="entry name" value="Luciferase-like_dom"/>
</dbReference>
<dbReference type="InterPro" id="IPR050172">
    <property type="entry name" value="SsuD_RutA_monooxygenase"/>
</dbReference>
<dbReference type="EC" id="1.14.14.5" evidence="2 7"/>
<keyword evidence="10" id="KW-1185">Reference proteome</keyword>
<dbReference type="InterPro" id="IPR036661">
    <property type="entry name" value="Luciferase-like_sf"/>
</dbReference>
<name>A0A9X4MCG1_9CYAN</name>
<sequence>MQIFWFIPTHGDGRYLGTSIGGRATNLDYLQQIAQAVDRLGFTGALLPTGRSCDDAWIVASTLIPVTQRMKFLVAIRPGLMSPGVAARMAATFDRLSGGRLLINVVTGGDPVELAGDGLHLDHTARYELTDEFLTAWREICAGSSNFKGEYLDIRDGKLLFTPIQKPHPPLWFGGSSAIAQQIASKHIDTYLTWGEPPAQVAEKISVVKKLAEAQNRQLKYGIRLHVIVRETKSEAWEAANNLIRYVDEQSIAKAQQVYARMDSVGQQRMSQLHGGKRDNLEISPDLWAGVGLIRGGAGTALVGDPDTVAKRLLEYKDLGVDNFILSGYPHLEEAYRTAELLFPYLPLENLPSSDRQLMTGPFGEILANEDLPKEPVNSPVNNPINSPANSFVNSFPNSFPSPFPIPAKETQPTVD</sequence>
<evidence type="ECO:0000313" key="10">
    <source>
        <dbReference type="Proteomes" id="UP001152872"/>
    </source>
</evidence>
<evidence type="ECO:0000256" key="3">
    <source>
        <dbReference type="ARBA" id="ARBA00022630"/>
    </source>
</evidence>
<reference evidence="9" key="1">
    <citation type="submission" date="2019-05" db="EMBL/GenBank/DDBJ databases">
        <title>Whole genome sequencing of Pseudanabaena catenata USMAC16.</title>
        <authorList>
            <person name="Khan Z."/>
            <person name="Omar W.M."/>
            <person name="Convey P."/>
            <person name="Merican F."/>
            <person name="Najimudin N."/>
        </authorList>
    </citation>
    <scope>NUCLEOTIDE SEQUENCE</scope>
    <source>
        <strain evidence="9">USMAC16</strain>
    </source>
</reference>
<dbReference type="Pfam" id="PF00296">
    <property type="entry name" value="Bac_luciferase"/>
    <property type="match status" value="1"/>
</dbReference>
<accession>A0A9X4MCG1</accession>
<evidence type="ECO:0000256" key="1">
    <source>
        <dbReference type="ARBA" id="ARBA00007044"/>
    </source>
</evidence>
<dbReference type="EMBL" id="VBTY01000130">
    <property type="protein sequence ID" value="MDG3495845.1"/>
    <property type="molecule type" value="Genomic_DNA"/>
</dbReference>
<dbReference type="PANTHER" id="PTHR42847:SF4">
    <property type="entry name" value="ALKANESULFONATE MONOOXYGENASE-RELATED"/>
    <property type="match status" value="1"/>
</dbReference>
<dbReference type="Proteomes" id="UP001152872">
    <property type="component" value="Unassembled WGS sequence"/>
</dbReference>
<dbReference type="NCBIfam" id="NF001939">
    <property type="entry name" value="PRK00719.1"/>
    <property type="match status" value="1"/>
</dbReference>
<proteinExistence type="inferred from homology"/>
<comment type="similarity">
    <text evidence="1 7">Belongs to the SsuD family.</text>
</comment>
<feature type="domain" description="Luciferase-like" evidence="8">
    <location>
        <begin position="1"/>
        <end position="322"/>
    </location>
</feature>